<dbReference type="InterPro" id="IPR033749">
    <property type="entry name" value="Polyprenyl_synt_CS"/>
</dbReference>
<sequence>MLLDIDRVISTDKQDSISSNVLAPYSYLAQLAGNNNNMRYRFLVAFNMRFFKIDNTQVLSEIGDIIAIFHNASLLIDDIEDSSELRRGHPCAHTKYGVPLTINSGNLMYFVALQRAITALPNLWLELQERKGIEYAQSDTDLSVVNPSDIECKTNRILVDEMLNLHQGQGLDIYWRDSLHEIMENLPTIEEYLSMVMNKTGGLFRLSVKLLALFSPSPLQVETLIPLANLLGIIYQIRDDYLNLIDERYFGMKGVAGEDLIEGKLSLPVLHCLLYNEEKSALHYVLLDLKTSEDRKNDPDSIAKAILFIKESGSLKFTYDLLQEYVSKALQMLGSFPEPDDACKLREIVVSFSNVMEP</sequence>
<dbReference type="PANTHER" id="PTHR12001:SF44">
    <property type="entry name" value="GERANYLGERANYL PYROPHOSPHATE SYNTHASE"/>
    <property type="match status" value="1"/>
</dbReference>
<organism evidence="5 6">
    <name type="scientific">Clavispora lusitaniae</name>
    <name type="common">Candida lusitaniae</name>
    <dbReference type="NCBI Taxonomy" id="36911"/>
    <lineage>
        <taxon>Eukaryota</taxon>
        <taxon>Fungi</taxon>
        <taxon>Dikarya</taxon>
        <taxon>Ascomycota</taxon>
        <taxon>Saccharomycotina</taxon>
        <taxon>Pichiomycetes</taxon>
        <taxon>Metschnikowiaceae</taxon>
        <taxon>Clavispora</taxon>
    </lineage>
</organism>
<dbReference type="KEGG" id="clus:A9F13_05g00132"/>
<dbReference type="PANTHER" id="PTHR12001">
    <property type="entry name" value="GERANYLGERANYL PYROPHOSPHATE SYNTHASE"/>
    <property type="match status" value="1"/>
</dbReference>
<dbReference type="Pfam" id="PF00348">
    <property type="entry name" value="polyprenyl_synt"/>
    <property type="match status" value="1"/>
</dbReference>
<dbReference type="InterPro" id="IPR008949">
    <property type="entry name" value="Isoprenoid_synthase_dom_sf"/>
</dbReference>
<dbReference type="Gene3D" id="1.10.600.10">
    <property type="entry name" value="Farnesyl Diphosphate Synthase"/>
    <property type="match status" value="1"/>
</dbReference>
<evidence type="ECO:0000313" key="6">
    <source>
        <dbReference type="Proteomes" id="UP000195602"/>
    </source>
</evidence>
<keyword evidence="2" id="KW-0479">Metal-binding</keyword>
<accession>A0AA91Q165</accession>
<dbReference type="SUPFAM" id="SSF48576">
    <property type="entry name" value="Terpenoid synthases"/>
    <property type="match status" value="1"/>
</dbReference>
<dbReference type="GO" id="GO:0004659">
    <property type="term" value="F:prenyltransferase activity"/>
    <property type="evidence" value="ECO:0007669"/>
    <property type="project" value="InterPro"/>
</dbReference>
<dbReference type="AlphaFoldDB" id="A0AA91Q165"/>
<dbReference type="SFLD" id="SFLDS00005">
    <property type="entry name" value="Isoprenoid_Synthase_Type_I"/>
    <property type="match status" value="1"/>
</dbReference>
<evidence type="ECO:0000256" key="3">
    <source>
        <dbReference type="ARBA" id="ARBA00022842"/>
    </source>
</evidence>
<dbReference type="CDD" id="cd00685">
    <property type="entry name" value="Trans_IPPS_HT"/>
    <property type="match status" value="1"/>
</dbReference>
<dbReference type="PROSITE" id="PS00444">
    <property type="entry name" value="POLYPRENYL_SYNTHASE_2"/>
    <property type="match status" value="1"/>
</dbReference>
<dbReference type="GO" id="GO:0046872">
    <property type="term" value="F:metal ion binding"/>
    <property type="evidence" value="ECO:0007669"/>
    <property type="project" value="UniProtKB-KW"/>
</dbReference>
<name>A0AA91Q165_CLALS</name>
<comment type="caution">
    <text evidence="5">The sequence shown here is derived from an EMBL/GenBank/DDBJ whole genome shotgun (WGS) entry which is preliminary data.</text>
</comment>
<evidence type="ECO:0000256" key="4">
    <source>
        <dbReference type="RuleBase" id="RU004466"/>
    </source>
</evidence>
<gene>
    <name evidence="5" type="ORF">A9F13_05g00132</name>
</gene>
<dbReference type="EMBL" id="LYUB02000005">
    <property type="protein sequence ID" value="OVF09232.1"/>
    <property type="molecule type" value="Genomic_DNA"/>
</dbReference>
<comment type="similarity">
    <text evidence="4">Belongs to the FPP/GGPP synthase family.</text>
</comment>
<proteinExistence type="inferred from homology"/>
<keyword evidence="3" id="KW-0460">Magnesium</keyword>
<dbReference type="GO" id="GO:0008299">
    <property type="term" value="P:isoprenoid biosynthetic process"/>
    <property type="evidence" value="ECO:0007669"/>
    <property type="project" value="InterPro"/>
</dbReference>
<evidence type="ECO:0000256" key="1">
    <source>
        <dbReference type="ARBA" id="ARBA00022679"/>
    </source>
</evidence>
<evidence type="ECO:0000313" key="5">
    <source>
        <dbReference type="EMBL" id="OVF09232.1"/>
    </source>
</evidence>
<dbReference type="InterPro" id="IPR000092">
    <property type="entry name" value="Polyprenyl_synt"/>
</dbReference>
<reference evidence="5 6" key="1">
    <citation type="submission" date="2017-04" db="EMBL/GenBank/DDBJ databases">
        <title>Draft genome of the yeast Clavispora lusitaniae type strain CBS 6936.</title>
        <authorList>
            <person name="Durrens P."/>
            <person name="Klopp C."/>
            <person name="Biteau N."/>
            <person name="Fitton-Ouhabi V."/>
            <person name="Dementhon K."/>
            <person name="Accoceberry I."/>
            <person name="Sherman D.J."/>
            <person name="Noel T."/>
        </authorList>
    </citation>
    <scope>NUCLEOTIDE SEQUENCE [LARGE SCALE GENOMIC DNA]</scope>
    <source>
        <strain evidence="5 6">CBS 6936</strain>
    </source>
</reference>
<protein>
    <submittedName>
        <fullName evidence="5">Farnesyltranstransferase</fullName>
    </submittedName>
</protein>
<dbReference type="PROSITE" id="PS00723">
    <property type="entry name" value="POLYPRENYL_SYNTHASE_1"/>
    <property type="match status" value="1"/>
</dbReference>
<evidence type="ECO:0000256" key="2">
    <source>
        <dbReference type="ARBA" id="ARBA00022723"/>
    </source>
</evidence>
<dbReference type="Proteomes" id="UP000195602">
    <property type="component" value="Unassembled WGS sequence"/>
</dbReference>
<keyword evidence="1 4" id="KW-0808">Transferase</keyword>